<keyword evidence="2" id="KW-1133">Transmembrane helix</keyword>
<keyword evidence="4" id="KW-1185">Reference proteome</keyword>
<reference evidence="3 4" key="1">
    <citation type="submission" date="2022-02" db="EMBL/GenBank/DDBJ databases">
        <title>Uncovering new skin microbiome diversity through culturing and metagenomics.</title>
        <authorList>
            <person name="Conlan S."/>
            <person name="Deming C."/>
            <person name="Nisc Comparative Sequencing Program N."/>
            <person name="Segre J.A."/>
        </authorList>
    </citation>
    <scope>NUCLEOTIDE SEQUENCE [LARGE SCALE GENOMIC DNA]</scope>
    <source>
        <strain evidence="3 4">ACRQZ</strain>
    </source>
</reference>
<proteinExistence type="predicted"/>
<sequence length="222" mass="21856">MALLRPGLPRRASARSSSRSVSRPGRRSSASSAQRPAAGRPVGMVPVVLLGTAGLLSVGALAGAGTSPTPETQERASRVVSADLAAHTPAAPTTEAAVPAGAATPSPALELGTDSLAVPTGAAAGVAPTASAPATTVPAPTASAPASVPAPAAARVSRPGAARATAPAGSGVTPSVRALDPVDPVEAWRDPGESMERTSLTFLAMAAALGLFVLWLRRQHHT</sequence>
<evidence type="ECO:0000313" key="3">
    <source>
        <dbReference type="EMBL" id="MCG7320928.1"/>
    </source>
</evidence>
<name>A0ABS9PZ62_9MICO</name>
<dbReference type="Proteomes" id="UP001521931">
    <property type="component" value="Unassembled WGS sequence"/>
</dbReference>
<evidence type="ECO:0000313" key="4">
    <source>
        <dbReference type="Proteomes" id="UP001521931"/>
    </source>
</evidence>
<dbReference type="EMBL" id="JAKRCV010000006">
    <property type="protein sequence ID" value="MCG7320928.1"/>
    <property type="molecule type" value="Genomic_DNA"/>
</dbReference>
<protein>
    <recommendedName>
        <fullName evidence="5">LPXTG cell wall anchor domain-containing protein</fullName>
    </recommendedName>
</protein>
<accession>A0ABS9PZ62</accession>
<evidence type="ECO:0000256" key="2">
    <source>
        <dbReference type="SAM" id="Phobius"/>
    </source>
</evidence>
<feature type="region of interest" description="Disordered" evidence="1">
    <location>
        <begin position="131"/>
        <end position="178"/>
    </location>
</feature>
<feature type="region of interest" description="Disordered" evidence="1">
    <location>
        <begin position="90"/>
        <end position="113"/>
    </location>
</feature>
<feature type="transmembrane region" description="Helical" evidence="2">
    <location>
        <begin position="199"/>
        <end position="216"/>
    </location>
</feature>
<dbReference type="RefSeq" id="WP_239262238.1">
    <property type="nucleotide sequence ID" value="NZ_JAKRCV010000006.1"/>
</dbReference>
<evidence type="ECO:0008006" key="5">
    <source>
        <dbReference type="Google" id="ProtNLM"/>
    </source>
</evidence>
<gene>
    <name evidence="3" type="ORF">MHL29_03335</name>
</gene>
<feature type="compositionally biased region" description="Low complexity" evidence="1">
    <location>
        <begin position="90"/>
        <end position="108"/>
    </location>
</feature>
<evidence type="ECO:0000256" key="1">
    <source>
        <dbReference type="SAM" id="MobiDB-lite"/>
    </source>
</evidence>
<keyword evidence="2" id="KW-0472">Membrane</keyword>
<feature type="region of interest" description="Disordered" evidence="1">
    <location>
        <begin position="1"/>
        <end position="39"/>
    </location>
</feature>
<keyword evidence="2" id="KW-0812">Transmembrane</keyword>
<feature type="compositionally biased region" description="Low complexity" evidence="1">
    <location>
        <begin position="131"/>
        <end position="170"/>
    </location>
</feature>
<organism evidence="3 4">
    <name type="scientific">Arsenicicoccus bolidensis</name>
    <dbReference type="NCBI Taxonomy" id="229480"/>
    <lineage>
        <taxon>Bacteria</taxon>
        <taxon>Bacillati</taxon>
        <taxon>Actinomycetota</taxon>
        <taxon>Actinomycetes</taxon>
        <taxon>Micrococcales</taxon>
        <taxon>Intrasporangiaceae</taxon>
        <taxon>Arsenicicoccus</taxon>
    </lineage>
</organism>
<comment type="caution">
    <text evidence="3">The sequence shown here is derived from an EMBL/GenBank/DDBJ whole genome shotgun (WGS) entry which is preliminary data.</text>
</comment>